<dbReference type="PANTHER" id="PTHR33841:SF1">
    <property type="entry name" value="DNA METHYLTRANSFERASE A"/>
    <property type="match status" value="1"/>
</dbReference>
<dbReference type="SUPFAM" id="SSF53335">
    <property type="entry name" value="S-adenosyl-L-methionine-dependent methyltransferases"/>
    <property type="match status" value="1"/>
</dbReference>
<dbReference type="PRINTS" id="PR00507">
    <property type="entry name" value="N12N6MTFRASE"/>
</dbReference>
<dbReference type="GO" id="GO:0003676">
    <property type="term" value="F:nucleic acid binding"/>
    <property type="evidence" value="ECO:0007669"/>
    <property type="project" value="InterPro"/>
</dbReference>
<reference evidence="7" key="1">
    <citation type="submission" date="2019-03" db="EMBL/GenBank/DDBJ databases">
        <title>Single cell metagenomics reveals metabolic interactions within the superorganism composed of flagellate Streblomastix strix and complex community of Bacteroidetes bacteria on its surface.</title>
        <authorList>
            <person name="Treitli S.C."/>
            <person name="Kolisko M."/>
            <person name="Husnik F."/>
            <person name="Keeling P."/>
            <person name="Hampl V."/>
        </authorList>
    </citation>
    <scope>NUCLEOTIDE SEQUENCE</scope>
    <source>
        <strain evidence="7">STM</strain>
    </source>
</reference>
<evidence type="ECO:0000256" key="1">
    <source>
        <dbReference type="ARBA" id="ARBA00011900"/>
    </source>
</evidence>
<keyword evidence="7" id="KW-0378">Hydrolase</keyword>
<protein>
    <recommendedName>
        <fullName evidence="1">site-specific DNA-methyltransferase (adenine-specific)</fullName>
        <ecNumber evidence="1">2.1.1.72</ecNumber>
    </recommendedName>
</protein>
<comment type="catalytic activity">
    <reaction evidence="5">
        <text>a 2'-deoxyadenosine in DNA + S-adenosyl-L-methionine = an N(6)-methyl-2'-deoxyadenosine in DNA + S-adenosyl-L-homocysteine + H(+)</text>
        <dbReference type="Rhea" id="RHEA:15197"/>
        <dbReference type="Rhea" id="RHEA-COMP:12418"/>
        <dbReference type="Rhea" id="RHEA-COMP:12419"/>
        <dbReference type="ChEBI" id="CHEBI:15378"/>
        <dbReference type="ChEBI" id="CHEBI:57856"/>
        <dbReference type="ChEBI" id="CHEBI:59789"/>
        <dbReference type="ChEBI" id="CHEBI:90615"/>
        <dbReference type="ChEBI" id="CHEBI:90616"/>
        <dbReference type="EC" id="2.1.1.72"/>
    </reaction>
</comment>
<keyword evidence="3" id="KW-0808">Transferase</keyword>
<organism evidence="7">
    <name type="scientific">termite gut metagenome</name>
    <dbReference type="NCBI Taxonomy" id="433724"/>
    <lineage>
        <taxon>unclassified sequences</taxon>
        <taxon>metagenomes</taxon>
        <taxon>organismal metagenomes</taxon>
    </lineage>
</organism>
<dbReference type="InterPro" id="IPR011639">
    <property type="entry name" value="MethylTrfase_TaqI-like_dom"/>
</dbReference>
<sequence>MNEHRLVDEMTTKLFGNAIVFPNIENAILENNLYGVDINEESVEIAQLSLWLRTAKPQRKLNSLNNNIKCGNSLIADPEIAGEKAFDWYKEFPQVFEKGGFDVVIGNPPYGVNFTEIEKKYLTDFDRTVPDFEIYIYFISLYKRILRENGLLSYIFPNTFLSIIYGKNYRENLFENTSVYQIVDLSNDNTFEDASVRTCICFFSKTVSVYCTNLFRIENKDFNLTNTYSKSEMLKGSENILSLFSQTKEEKIIIENLIKHSQLQNFFEVSQGLIPYDKYRGHDEYTSKIESGIVITKKMKLIKEN</sequence>
<proteinExistence type="predicted"/>
<dbReference type="EC" id="2.1.1.72" evidence="1"/>
<evidence type="ECO:0000313" key="7">
    <source>
        <dbReference type="EMBL" id="KAA6320792.1"/>
    </source>
</evidence>
<dbReference type="Gene3D" id="3.40.50.150">
    <property type="entry name" value="Vaccinia Virus protein VP39"/>
    <property type="match status" value="1"/>
</dbReference>
<dbReference type="GO" id="GO:0006304">
    <property type="term" value="P:DNA modification"/>
    <property type="evidence" value="ECO:0007669"/>
    <property type="project" value="InterPro"/>
</dbReference>
<dbReference type="InterPro" id="IPR029063">
    <property type="entry name" value="SAM-dependent_MTases_sf"/>
</dbReference>
<dbReference type="GO" id="GO:0016787">
    <property type="term" value="F:hydrolase activity"/>
    <property type="evidence" value="ECO:0007669"/>
    <property type="project" value="UniProtKB-KW"/>
</dbReference>
<dbReference type="AlphaFoldDB" id="A0A5J4QH23"/>
<dbReference type="PROSITE" id="PS00092">
    <property type="entry name" value="N6_MTASE"/>
    <property type="match status" value="1"/>
</dbReference>
<dbReference type="InterPro" id="IPR002052">
    <property type="entry name" value="DNA_methylase_N6_adenine_CS"/>
</dbReference>
<dbReference type="Pfam" id="PF07669">
    <property type="entry name" value="Eco57I"/>
    <property type="match status" value="1"/>
</dbReference>
<evidence type="ECO:0000256" key="4">
    <source>
        <dbReference type="ARBA" id="ARBA00022691"/>
    </source>
</evidence>
<dbReference type="GO" id="GO:0009007">
    <property type="term" value="F:site-specific DNA-methyltransferase (adenine-specific) activity"/>
    <property type="evidence" value="ECO:0007669"/>
    <property type="project" value="UniProtKB-EC"/>
</dbReference>
<dbReference type="GO" id="GO:0032259">
    <property type="term" value="P:methylation"/>
    <property type="evidence" value="ECO:0007669"/>
    <property type="project" value="UniProtKB-KW"/>
</dbReference>
<keyword evidence="4" id="KW-0949">S-adenosyl-L-methionine</keyword>
<feature type="domain" description="Type II methyltransferase M.TaqI-like" evidence="6">
    <location>
        <begin position="31"/>
        <end position="191"/>
    </location>
</feature>
<accession>A0A5J4QH23</accession>
<evidence type="ECO:0000259" key="6">
    <source>
        <dbReference type="Pfam" id="PF07669"/>
    </source>
</evidence>
<dbReference type="InterPro" id="IPR050953">
    <property type="entry name" value="N4_N6_ade-DNA_methylase"/>
</dbReference>
<name>A0A5J4QH23_9ZZZZ</name>
<keyword evidence="2" id="KW-0489">Methyltransferase</keyword>
<gene>
    <name evidence="7" type="ORF">EZS27_029481</name>
</gene>
<dbReference type="EMBL" id="SNRY01003487">
    <property type="protein sequence ID" value="KAA6320792.1"/>
    <property type="molecule type" value="Genomic_DNA"/>
</dbReference>
<evidence type="ECO:0000256" key="2">
    <source>
        <dbReference type="ARBA" id="ARBA00022603"/>
    </source>
</evidence>
<evidence type="ECO:0000256" key="5">
    <source>
        <dbReference type="ARBA" id="ARBA00047942"/>
    </source>
</evidence>
<comment type="caution">
    <text evidence="7">The sequence shown here is derived from an EMBL/GenBank/DDBJ whole genome shotgun (WGS) entry which is preliminary data.</text>
</comment>
<evidence type="ECO:0000256" key="3">
    <source>
        <dbReference type="ARBA" id="ARBA00022679"/>
    </source>
</evidence>
<dbReference type="PANTHER" id="PTHR33841">
    <property type="entry name" value="DNA METHYLTRANSFERASE YEEA-RELATED"/>
    <property type="match status" value="1"/>
</dbReference>